<reference evidence="1" key="2">
    <citation type="journal article" date="2015" name="Fish Shellfish Immunol.">
        <title>Early steps in the European eel (Anguilla anguilla)-Vibrio vulnificus interaction in the gills: Role of the RtxA13 toxin.</title>
        <authorList>
            <person name="Callol A."/>
            <person name="Pajuelo D."/>
            <person name="Ebbesson L."/>
            <person name="Teles M."/>
            <person name="MacKenzie S."/>
            <person name="Amaro C."/>
        </authorList>
    </citation>
    <scope>NUCLEOTIDE SEQUENCE</scope>
</reference>
<name>A0A0E9TLD1_ANGAN</name>
<proteinExistence type="predicted"/>
<evidence type="ECO:0000313" key="1">
    <source>
        <dbReference type="EMBL" id="JAH54257.1"/>
    </source>
</evidence>
<sequence>MMVWRNTDQYPVNSPDCKVKHSMCQNYTIVPIVLHFVPL</sequence>
<accession>A0A0E9TLD1</accession>
<organism evidence="1">
    <name type="scientific">Anguilla anguilla</name>
    <name type="common">European freshwater eel</name>
    <name type="synonym">Muraena anguilla</name>
    <dbReference type="NCBI Taxonomy" id="7936"/>
    <lineage>
        <taxon>Eukaryota</taxon>
        <taxon>Metazoa</taxon>
        <taxon>Chordata</taxon>
        <taxon>Craniata</taxon>
        <taxon>Vertebrata</taxon>
        <taxon>Euteleostomi</taxon>
        <taxon>Actinopterygii</taxon>
        <taxon>Neopterygii</taxon>
        <taxon>Teleostei</taxon>
        <taxon>Anguilliformes</taxon>
        <taxon>Anguillidae</taxon>
        <taxon>Anguilla</taxon>
    </lineage>
</organism>
<dbReference type="EMBL" id="GBXM01054320">
    <property type="protein sequence ID" value="JAH54257.1"/>
    <property type="molecule type" value="Transcribed_RNA"/>
</dbReference>
<protein>
    <submittedName>
        <fullName evidence="1">Uncharacterized protein</fullName>
    </submittedName>
</protein>
<reference evidence="1" key="1">
    <citation type="submission" date="2014-11" db="EMBL/GenBank/DDBJ databases">
        <authorList>
            <person name="Amaro Gonzalez C."/>
        </authorList>
    </citation>
    <scope>NUCLEOTIDE SEQUENCE</scope>
</reference>
<dbReference type="AlphaFoldDB" id="A0A0E9TLD1"/>